<evidence type="ECO:0000256" key="18">
    <source>
        <dbReference type="SAM" id="Phobius"/>
    </source>
</evidence>
<evidence type="ECO:0000256" key="13">
    <source>
        <dbReference type="ARBA" id="ARBA00022967"/>
    </source>
</evidence>
<keyword evidence="15 18" id="KW-0472">Membrane</keyword>
<keyword evidence="7" id="KW-0997">Cell inner membrane</keyword>
<evidence type="ECO:0000256" key="15">
    <source>
        <dbReference type="ARBA" id="ARBA00023136"/>
    </source>
</evidence>
<evidence type="ECO:0000259" key="19">
    <source>
        <dbReference type="SMART" id="SM00831"/>
    </source>
</evidence>
<evidence type="ECO:0000256" key="16">
    <source>
        <dbReference type="ARBA" id="ARBA00029806"/>
    </source>
</evidence>
<keyword evidence="14 18" id="KW-1133">Transmembrane helix</keyword>
<dbReference type="InterPro" id="IPR001757">
    <property type="entry name" value="P_typ_ATPase"/>
</dbReference>
<evidence type="ECO:0000256" key="4">
    <source>
        <dbReference type="ARBA" id="ARBA00012786"/>
    </source>
</evidence>
<dbReference type="OrthoDB" id="9813266at2"/>
<comment type="similarity">
    <text evidence="3">Belongs to the cation transport ATPase (P-type) (TC 3.A.3) family. Type IIIB subfamily.</text>
</comment>
<comment type="catalytic activity">
    <reaction evidence="17">
        <text>Mg(2+)(out) + ATP + H2O = Mg(2+)(in) + ADP + phosphate + H(+)</text>
        <dbReference type="Rhea" id="RHEA:10260"/>
        <dbReference type="ChEBI" id="CHEBI:15377"/>
        <dbReference type="ChEBI" id="CHEBI:15378"/>
        <dbReference type="ChEBI" id="CHEBI:18420"/>
        <dbReference type="ChEBI" id="CHEBI:30616"/>
        <dbReference type="ChEBI" id="CHEBI:43474"/>
        <dbReference type="ChEBI" id="CHEBI:456216"/>
        <dbReference type="EC" id="7.2.2.14"/>
    </reaction>
</comment>
<feature type="transmembrane region" description="Helical" evidence="18">
    <location>
        <begin position="860"/>
        <end position="881"/>
    </location>
</feature>
<dbReference type="Proteomes" id="UP000254792">
    <property type="component" value="Chromosome"/>
</dbReference>
<evidence type="ECO:0000256" key="2">
    <source>
        <dbReference type="ARBA" id="ARBA00004429"/>
    </source>
</evidence>
<dbReference type="InterPro" id="IPR044492">
    <property type="entry name" value="P_typ_ATPase_HD_dom"/>
</dbReference>
<dbReference type="PANTHER" id="PTHR42861">
    <property type="entry name" value="CALCIUM-TRANSPORTING ATPASE"/>
    <property type="match status" value="1"/>
</dbReference>
<dbReference type="InterPro" id="IPR023214">
    <property type="entry name" value="HAD_sf"/>
</dbReference>
<keyword evidence="11" id="KW-0067">ATP-binding</keyword>
<dbReference type="EC" id="7.2.2.14" evidence="4"/>
<dbReference type="InterPro" id="IPR059000">
    <property type="entry name" value="ATPase_P-type_domA"/>
</dbReference>
<evidence type="ECO:0000256" key="7">
    <source>
        <dbReference type="ARBA" id="ARBA00022519"/>
    </source>
</evidence>
<dbReference type="SFLD" id="SFLDS00003">
    <property type="entry name" value="Haloacid_Dehalogenase"/>
    <property type="match status" value="1"/>
</dbReference>
<feature type="transmembrane region" description="Helical" evidence="18">
    <location>
        <begin position="759"/>
        <end position="782"/>
    </location>
</feature>
<feature type="transmembrane region" description="Helical" evidence="18">
    <location>
        <begin position="280"/>
        <end position="299"/>
    </location>
</feature>
<dbReference type="RefSeq" id="WP_115557630.1">
    <property type="nucleotide sequence ID" value="NZ_CP031376.1"/>
</dbReference>
<feature type="domain" description="Cation-transporting P-type ATPase N-terminal" evidence="19">
    <location>
        <begin position="23"/>
        <end position="95"/>
    </location>
</feature>
<evidence type="ECO:0000256" key="12">
    <source>
        <dbReference type="ARBA" id="ARBA00022842"/>
    </source>
</evidence>
<dbReference type="Pfam" id="PF13246">
    <property type="entry name" value="Cation_ATPase"/>
    <property type="match status" value="1"/>
</dbReference>
<evidence type="ECO:0000256" key="3">
    <source>
        <dbReference type="ARBA" id="ARBA00008746"/>
    </source>
</evidence>
<dbReference type="Pfam" id="PF00690">
    <property type="entry name" value="Cation_ATPase_N"/>
    <property type="match status" value="1"/>
</dbReference>
<organism evidence="20 21">
    <name type="scientific">Spiroplasma alleghenense</name>
    <dbReference type="NCBI Taxonomy" id="216931"/>
    <lineage>
        <taxon>Bacteria</taxon>
        <taxon>Bacillati</taxon>
        <taxon>Mycoplasmatota</taxon>
        <taxon>Mollicutes</taxon>
        <taxon>Entomoplasmatales</taxon>
        <taxon>Spiroplasmataceae</taxon>
        <taxon>Spiroplasma</taxon>
    </lineage>
</organism>
<accession>A0A345Z271</accession>
<dbReference type="GO" id="GO:0015444">
    <property type="term" value="F:P-type magnesium transporter activity"/>
    <property type="evidence" value="ECO:0007669"/>
    <property type="project" value="UniProtKB-EC"/>
</dbReference>
<dbReference type="KEGG" id="salx:SALLE_v1c00240"/>
<dbReference type="SMART" id="SM00831">
    <property type="entry name" value="Cation_ATPase_N"/>
    <property type="match status" value="1"/>
</dbReference>
<keyword evidence="8" id="KW-0597">Phosphoprotein</keyword>
<evidence type="ECO:0000256" key="14">
    <source>
        <dbReference type="ARBA" id="ARBA00022989"/>
    </source>
</evidence>
<dbReference type="GO" id="GO:0005886">
    <property type="term" value="C:plasma membrane"/>
    <property type="evidence" value="ECO:0007669"/>
    <property type="project" value="UniProtKB-SubCell"/>
</dbReference>
<keyword evidence="13" id="KW-1278">Translocase</keyword>
<gene>
    <name evidence="20" type="primary">mgtA</name>
    <name evidence="20" type="ORF">SALLE_v1c00240</name>
</gene>
<evidence type="ECO:0000256" key="8">
    <source>
        <dbReference type="ARBA" id="ARBA00022553"/>
    </source>
</evidence>
<evidence type="ECO:0000256" key="17">
    <source>
        <dbReference type="ARBA" id="ARBA00047295"/>
    </source>
</evidence>
<feature type="transmembrane region" description="Helical" evidence="18">
    <location>
        <begin position="794"/>
        <end position="814"/>
    </location>
</feature>
<feature type="transmembrane region" description="Helical" evidence="18">
    <location>
        <begin position="826"/>
        <end position="848"/>
    </location>
</feature>
<keyword evidence="9 18" id="KW-0812">Transmembrane</keyword>
<feature type="transmembrane region" description="Helical" evidence="18">
    <location>
        <begin position="104"/>
        <end position="122"/>
    </location>
</feature>
<dbReference type="SUPFAM" id="SSF81665">
    <property type="entry name" value="Calcium ATPase, transmembrane domain M"/>
    <property type="match status" value="1"/>
</dbReference>
<dbReference type="EMBL" id="CP031376">
    <property type="protein sequence ID" value="AXK50700.1"/>
    <property type="molecule type" value="Genomic_DNA"/>
</dbReference>
<dbReference type="SFLD" id="SFLDF00027">
    <property type="entry name" value="p-type_atpase"/>
    <property type="match status" value="1"/>
</dbReference>
<dbReference type="AlphaFoldDB" id="A0A345Z271"/>
<comment type="function">
    <text evidence="1">Mediates magnesium influx to the cytosol.</text>
</comment>
<evidence type="ECO:0000313" key="20">
    <source>
        <dbReference type="EMBL" id="AXK50700.1"/>
    </source>
</evidence>
<keyword evidence="6" id="KW-1003">Cell membrane</keyword>
<evidence type="ECO:0000313" key="21">
    <source>
        <dbReference type="Proteomes" id="UP000254792"/>
    </source>
</evidence>
<dbReference type="InterPro" id="IPR006415">
    <property type="entry name" value="P-type_ATPase_IIIB"/>
</dbReference>
<evidence type="ECO:0000256" key="5">
    <source>
        <dbReference type="ARBA" id="ARBA00013555"/>
    </source>
</evidence>
<dbReference type="CDD" id="cd02077">
    <property type="entry name" value="P-type_ATPase_Mg"/>
    <property type="match status" value="1"/>
</dbReference>
<keyword evidence="21" id="KW-1185">Reference proteome</keyword>
<dbReference type="InterPro" id="IPR008250">
    <property type="entry name" value="ATPase_P-typ_transduc_dom_A_sf"/>
</dbReference>
<feature type="transmembrane region" description="Helical" evidence="18">
    <location>
        <begin position="311"/>
        <end position="333"/>
    </location>
</feature>
<sequence>MHKVVKKSKPSKIVYKNDAQLEKFANLNQGELLQELEIAGFGLSRNEVEEKTDKYGKNNLKDMKYNYFAEFIKNYFGPFNLILMGICTYNFIEYASTKSVFDLVGAIIITVMVLISGTVGFAQSTKSFLISKRLSSVVTNTATVIRMDEDREQIVNKANYLKLVKKSREIDIQDLLPGDVIYLSSGDMIPADVRILWSKDLFINQSSLTGESIPVEKNADNKGETMLEFNNICLSGTSVVSGTAIAVVIFTGSQTYFSAIHQIVREKKSLNSFEKGIRKVTIMLMCFMLIMVPIVILVMGVSKGQWTEGSLLAIAVAVGLTPEMLPVIVNANLSRGANQLSKHKVVIKNTSSVQNLGAMDVLCTDKTGTLTNDKIELTKIHTLDNKSSDDVLKLLYLNSYFQTGLKNPMDNAVLDYVMEGNKISIKNKFQKYDEIPFDFNRRKLTIIVNDEKNNKKIICKGAVEEIVKVCTKVYYQGKVVDLDEEKLRQILGTASKANKEGLRTIGVAYRDEQDLQKESYTEKDEKDLIFYGFASFLDAPKPSASKMIKLLKDNGVDLKILTGDNEEITKTICKRVGLKIKGILSGAEMEKMTELQLKTAVERTNVFVKLNPLQKVKIIEVLKSNDHIVGFMGDGINDAPVLRQSDVAISVHNATDIAKEASDIILLEKSLLVLEKGIIQGRKIFGNILKYIKITASSNFGNAASVVIGAAWLPFQPMMPVQILFQNLIYDFSQFALAYDKVDKEFLRTPQRWNAKDMVPFILFNGPVSSIFDLITFAILAYGYNYNDTSKMQMFNAGWFMVGLATQSLVVQIMRTEKLPFVQSKAVWQLNAFTVFTCITAIAIPYIPHVNTGLGMVHPGYTFIPIVIGLLIMYLVVAQLVKMLYIKLFKKWL</sequence>
<dbReference type="Pfam" id="PF00122">
    <property type="entry name" value="E1-E2_ATPase"/>
    <property type="match status" value="1"/>
</dbReference>
<keyword evidence="10" id="KW-0547">Nucleotide-binding</keyword>
<dbReference type="InterPro" id="IPR023298">
    <property type="entry name" value="ATPase_P-typ_TM_dom_sf"/>
</dbReference>
<reference evidence="20 21" key="1">
    <citation type="submission" date="2018-07" db="EMBL/GenBank/DDBJ databases">
        <title>Complete genome sequence of Spiroplasma alleghenense PLHS-1 (ATCC 51752).</title>
        <authorList>
            <person name="Chou L."/>
            <person name="Lee T.-Y."/>
            <person name="Tsai Y.-M."/>
            <person name="Kuo C.-H."/>
        </authorList>
    </citation>
    <scope>NUCLEOTIDE SEQUENCE [LARGE SCALE GENOMIC DNA]</scope>
    <source>
        <strain evidence="20 21">PLHS-1</strain>
    </source>
</reference>
<dbReference type="Pfam" id="PF00689">
    <property type="entry name" value="Cation_ATPase_C"/>
    <property type="match status" value="1"/>
</dbReference>
<proteinExistence type="inferred from homology"/>
<name>A0A345Z271_9MOLU</name>
<dbReference type="InterPro" id="IPR018303">
    <property type="entry name" value="ATPase_P-typ_P_site"/>
</dbReference>
<dbReference type="Gene3D" id="2.70.150.10">
    <property type="entry name" value="Calcium-transporting ATPase, cytoplasmic transduction domain A"/>
    <property type="match status" value="1"/>
</dbReference>
<protein>
    <recommendedName>
        <fullName evidence="5">Magnesium-transporting ATPase, P-type 1</fullName>
        <ecNumber evidence="4">7.2.2.14</ecNumber>
    </recommendedName>
    <alternativeName>
        <fullName evidence="16">Mg(2+) transport ATPase, P-type 1</fullName>
    </alternativeName>
</protein>
<dbReference type="InterPro" id="IPR004014">
    <property type="entry name" value="ATPase_P-typ_cation-transptr_N"/>
</dbReference>
<evidence type="ECO:0000256" key="9">
    <source>
        <dbReference type="ARBA" id="ARBA00022692"/>
    </source>
</evidence>
<dbReference type="SUPFAM" id="SSF81653">
    <property type="entry name" value="Calcium ATPase, transduction domain A"/>
    <property type="match status" value="1"/>
</dbReference>
<dbReference type="GO" id="GO:0016887">
    <property type="term" value="F:ATP hydrolysis activity"/>
    <property type="evidence" value="ECO:0007669"/>
    <property type="project" value="InterPro"/>
</dbReference>
<dbReference type="PRINTS" id="PR01836">
    <property type="entry name" value="MGATPASE"/>
</dbReference>
<evidence type="ECO:0000256" key="1">
    <source>
        <dbReference type="ARBA" id="ARBA00003954"/>
    </source>
</evidence>
<dbReference type="Gene3D" id="3.40.1110.10">
    <property type="entry name" value="Calcium-transporting ATPase, cytoplasmic domain N"/>
    <property type="match status" value="1"/>
</dbReference>
<dbReference type="Gene3D" id="1.20.1110.10">
    <property type="entry name" value="Calcium-transporting ATPase, transmembrane domain"/>
    <property type="match status" value="1"/>
</dbReference>
<dbReference type="NCBIfam" id="TIGR01494">
    <property type="entry name" value="ATPase_P-type"/>
    <property type="match status" value="2"/>
</dbReference>
<comment type="subcellular location">
    <subcellularLocation>
        <location evidence="2">Cell inner membrane</location>
        <topology evidence="2">Multi-pass membrane protein</topology>
    </subcellularLocation>
</comment>
<keyword evidence="12" id="KW-0460">Magnesium</keyword>
<evidence type="ECO:0000256" key="10">
    <source>
        <dbReference type="ARBA" id="ARBA00022741"/>
    </source>
</evidence>
<feature type="transmembrane region" description="Helical" evidence="18">
    <location>
        <begin position="71"/>
        <end position="92"/>
    </location>
</feature>
<dbReference type="InterPro" id="IPR023299">
    <property type="entry name" value="ATPase_P-typ_cyto_dom_N"/>
</dbReference>
<evidence type="ECO:0000256" key="6">
    <source>
        <dbReference type="ARBA" id="ARBA00022475"/>
    </source>
</evidence>
<dbReference type="SUPFAM" id="SSF56784">
    <property type="entry name" value="HAD-like"/>
    <property type="match status" value="1"/>
</dbReference>
<dbReference type="NCBIfam" id="TIGR01524">
    <property type="entry name" value="ATPase-IIIB_Mg"/>
    <property type="match status" value="1"/>
</dbReference>
<dbReference type="GO" id="GO:0005524">
    <property type="term" value="F:ATP binding"/>
    <property type="evidence" value="ECO:0007669"/>
    <property type="project" value="UniProtKB-KW"/>
</dbReference>
<evidence type="ECO:0000256" key="11">
    <source>
        <dbReference type="ARBA" id="ARBA00022840"/>
    </source>
</evidence>
<dbReference type="PROSITE" id="PS00154">
    <property type="entry name" value="ATPASE_E1_E2"/>
    <property type="match status" value="1"/>
</dbReference>
<dbReference type="InterPro" id="IPR036412">
    <property type="entry name" value="HAD-like_sf"/>
</dbReference>
<dbReference type="InterPro" id="IPR006068">
    <property type="entry name" value="ATPase_P-typ_cation-transptr_C"/>
</dbReference>
<dbReference type="Gene3D" id="3.40.50.1000">
    <property type="entry name" value="HAD superfamily/HAD-like"/>
    <property type="match status" value="1"/>
</dbReference>
<dbReference type="SFLD" id="SFLDG00002">
    <property type="entry name" value="C1.7:_P-type_atpase_like"/>
    <property type="match status" value="1"/>
</dbReference>